<feature type="coiled-coil region" evidence="4">
    <location>
        <begin position="58"/>
        <end position="148"/>
    </location>
</feature>
<dbReference type="GO" id="GO:0007076">
    <property type="term" value="P:mitotic chromosome condensation"/>
    <property type="evidence" value="ECO:0007669"/>
    <property type="project" value="TreeGrafter"/>
</dbReference>
<protein>
    <submittedName>
        <fullName evidence="6">Smc hinge domain-containing protein</fullName>
    </submittedName>
</protein>
<dbReference type="Proteomes" id="UP000267821">
    <property type="component" value="Unassembled WGS sequence"/>
</dbReference>
<proteinExistence type="predicted"/>
<reference evidence="6 7" key="1">
    <citation type="journal article" date="2018" name="Nat. Ecol. Evol.">
        <title>Pezizomycetes genomes reveal the molecular basis of ectomycorrhizal truffle lifestyle.</title>
        <authorList>
            <person name="Murat C."/>
            <person name="Payen T."/>
            <person name="Noel B."/>
            <person name="Kuo A."/>
            <person name="Morin E."/>
            <person name="Chen J."/>
            <person name="Kohler A."/>
            <person name="Krizsan K."/>
            <person name="Balestrini R."/>
            <person name="Da Silva C."/>
            <person name="Montanini B."/>
            <person name="Hainaut M."/>
            <person name="Levati E."/>
            <person name="Barry K.W."/>
            <person name="Belfiori B."/>
            <person name="Cichocki N."/>
            <person name="Clum A."/>
            <person name="Dockter R.B."/>
            <person name="Fauchery L."/>
            <person name="Guy J."/>
            <person name="Iotti M."/>
            <person name="Le Tacon F."/>
            <person name="Lindquist E.A."/>
            <person name="Lipzen A."/>
            <person name="Malagnac F."/>
            <person name="Mello A."/>
            <person name="Molinier V."/>
            <person name="Miyauchi S."/>
            <person name="Poulain J."/>
            <person name="Riccioni C."/>
            <person name="Rubini A."/>
            <person name="Sitrit Y."/>
            <person name="Splivallo R."/>
            <person name="Traeger S."/>
            <person name="Wang M."/>
            <person name="Zifcakova L."/>
            <person name="Wipf D."/>
            <person name="Zambonelli A."/>
            <person name="Paolocci F."/>
            <person name="Nowrousian M."/>
            <person name="Ottonello S."/>
            <person name="Baldrian P."/>
            <person name="Spatafora J.W."/>
            <person name="Henrissat B."/>
            <person name="Nagy L.G."/>
            <person name="Aury J.M."/>
            <person name="Wincker P."/>
            <person name="Grigoriev I.V."/>
            <person name="Bonfante P."/>
            <person name="Martin F.M."/>
        </authorList>
    </citation>
    <scope>NUCLEOTIDE SEQUENCE [LARGE SCALE GENOMIC DNA]</scope>
    <source>
        <strain evidence="6 7">ATCC MYA-4762</strain>
    </source>
</reference>
<dbReference type="GO" id="GO:0000796">
    <property type="term" value="C:condensin complex"/>
    <property type="evidence" value="ECO:0007669"/>
    <property type="project" value="TreeGrafter"/>
</dbReference>
<organism evidence="6 7">
    <name type="scientific">Terfezia boudieri ATCC MYA-4762</name>
    <dbReference type="NCBI Taxonomy" id="1051890"/>
    <lineage>
        <taxon>Eukaryota</taxon>
        <taxon>Fungi</taxon>
        <taxon>Dikarya</taxon>
        <taxon>Ascomycota</taxon>
        <taxon>Pezizomycotina</taxon>
        <taxon>Pezizomycetes</taxon>
        <taxon>Pezizales</taxon>
        <taxon>Pezizaceae</taxon>
        <taxon>Terfezia</taxon>
    </lineage>
</organism>
<evidence type="ECO:0000256" key="1">
    <source>
        <dbReference type="ARBA" id="ARBA00022741"/>
    </source>
</evidence>
<keyword evidence="2" id="KW-0067">ATP-binding</keyword>
<evidence type="ECO:0000259" key="5">
    <source>
        <dbReference type="SMART" id="SM00968"/>
    </source>
</evidence>
<dbReference type="Gene3D" id="3.30.70.1620">
    <property type="match status" value="1"/>
</dbReference>
<dbReference type="SMART" id="SM00968">
    <property type="entry name" value="SMC_hinge"/>
    <property type="match status" value="1"/>
</dbReference>
<accession>A0A3N4LJ78</accession>
<dbReference type="EMBL" id="ML121559">
    <property type="protein sequence ID" value="RPB21519.1"/>
    <property type="molecule type" value="Genomic_DNA"/>
</dbReference>
<dbReference type="STRING" id="1051890.A0A3N4LJ78"/>
<dbReference type="InParanoid" id="A0A3N4LJ78"/>
<dbReference type="PANTHER" id="PTHR18937">
    <property type="entry name" value="STRUCTURAL MAINTENANCE OF CHROMOSOMES SMC FAMILY MEMBER"/>
    <property type="match status" value="1"/>
</dbReference>
<dbReference type="SUPFAM" id="SSF75553">
    <property type="entry name" value="Smc hinge domain"/>
    <property type="match status" value="1"/>
</dbReference>
<evidence type="ECO:0000313" key="6">
    <source>
        <dbReference type="EMBL" id="RPB21519.1"/>
    </source>
</evidence>
<dbReference type="PANTHER" id="PTHR18937:SF172">
    <property type="entry name" value="STRUCTURAL MAINTENANCE OF CHROMOSOMES PROTEIN"/>
    <property type="match status" value="1"/>
</dbReference>
<dbReference type="OrthoDB" id="5575062at2759"/>
<dbReference type="Gene3D" id="1.20.1060.20">
    <property type="match status" value="1"/>
</dbReference>
<keyword evidence="4" id="KW-0175">Coiled coil</keyword>
<dbReference type="GO" id="GO:0005524">
    <property type="term" value="F:ATP binding"/>
    <property type="evidence" value="ECO:0007669"/>
    <property type="project" value="UniProtKB-KW"/>
</dbReference>
<keyword evidence="1" id="KW-0547">Nucleotide-binding</keyword>
<gene>
    <name evidence="6" type="ORF">L211DRAFT_439680</name>
</gene>
<evidence type="ECO:0000256" key="3">
    <source>
        <dbReference type="ARBA" id="ARBA00023242"/>
    </source>
</evidence>
<evidence type="ECO:0000256" key="4">
    <source>
        <dbReference type="SAM" id="Coils"/>
    </source>
</evidence>
<dbReference type="FunFam" id="3.30.70.1620:FF:000003">
    <property type="entry name" value="Structural maintenance of chromosomes 4"/>
    <property type="match status" value="1"/>
</dbReference>
<sequence length="402" mass="45904">METRLQADEEELERVRNDLKGKTQVFSDQITQKQKQLEPWNEKINQKQSTIAVTQSELDILHQKRNAAQKSMEEFQAKIELIRESRKAKELEHKECRAEKIRLEKEVQKTEAQLDKISQQEANLRNILSGARQKADEARASLVASQNQGNVLAGLMRLKESGRVDGFHSRLGNLGTIDAKYDVAISTACPALDNLVVESVEVGQQCIEYLRKNNLGRANFICLDRLQRRDMSPIQTPEDVPRLFDLIKPRDPKFAPAFYNNLYDTLVAKDLTQANRIAYGARRWRVVTLDGQLIDTSGTMSGGGTRVIRGKMSSKQVAETTREVVTKLEADRDAQEKNFQACLDEKRALQQKLKELKERIPELDVTMSKIELEVQSGEKQIADAEKRIQELRYVLFGNYHLP</sequence>
<keyword evidence="7" id="KW-1185">Reference proteome</keyword>
<dbReference type="SUPFAM" id="SSF57997">
    <property type="entry name" value="Tropomyosin"/>
    <property type="match status" value="1"/>
</dbReference>
<feature type="domain" description="SMC hinge" evidence="5">
    <location>
        <begin position="165"/>
        <end position="278"/>
    </location>
</feature>
<evidence type="ECO:0000256" key="2">
    <source>
        <dbReference type="ARBA" id="ARBA00022840"/>
    </source>
</evidence>
<name>A0A3N4LJ78_9PEZI</name>
<dbReference type="Pfam" id="PF06470">
    <property type="entry name" value="SMC_hinge"/>
    <property type="match status" value="1"/>
</dbReference>
<dbReference type="InterPro" id="IPR010935">
    <property type="entry name" value="SMC_hinge"/>
</dbReference>
<dbReference type="AlphaFoldDB" id="A0A3N4LJ78"/>
<feature type="coiled-coil region" evidence="4">
    <location>
        <begin position="318"/>
        <end position="394"/>
    </location>
</feature>
<keyword evidence="3" id="KW-0539">Nucleus</keyword>
<evidence type="ECO:0000313" key="7">
    <source>
        <dbReference type="Proteomes" id="UP000267821"/>
    </source>
</evidence>
<dbReference type="InterPro" id="IPR036277">
    <property type="entry name" value="SMC_hinge_sf"/>
</dbReference>